<gene>
    <name evidence="3" type="ORF">UFOPK1493_02837</name>
</gene>
<dbReference type="PRINTS" id="PR01006">
    <property type="entry name" value="FLGHOOKFLIE"/>
</dbReference>
<dbReference type="GO" id="GO:0009425">
    <property type="term" value="C:bacterial-type flagellum basal body"/>
    <property type="evidence" value="ECO:0007669"/>
    <property type="project" value="UniProtKB-SubCell"/>
</dbReference>
<dbReference type="PANTHER" id="PTHR34653:SF1">
    <property type="entry name" value="FLAGELLAR HOOK-BASAL BODY COMPLEX PROTEIN FLIE"/>
    <property type="match status" value="1"/>
</dbReference>
<evidence type="ECO:0000313" key="3">
    <source>
        <dbReference type="EMBL" id="CAB4577826.1"/>
    </source>
</evidence>
<sequence length="104" mass="11078">MALPIMPISPISIPGIVQPGNRTAAAPTQVDGPSFGSVLTDQLDRVNAAQTKADDLALKAATGDLQSIQDYTIASTEAQLLTQLTVQVRNRAVEAFNDIMRMQI</sequence>
<dbReference type="GO" id="GO:0003774">
    <property type="term" value="F:cytoskeletal motor activity"/>
    <property type="evidence" value="ECO:0007669"/>
    <property type="project" value="InterPro"/>
</dbReference>
<dbReference type="NCBIfam" id="TIGR00205">
    <property type="entry name" value="fliE"/>
    <property type="match status" value="1"/>
</dbReference>
<dbReference type="EMBL" id="CAEZSR010000132">
    <property type="protein sequence ID" value="CAB4577826.1"/>
    <property type="molecule type" value="Genomic_DNA"/>
</dbReference>
<comment type="subcellular location">
    <subcellularLocation>
        <location evidence="1">Bacterial flagellum basal body</location>
    </subcellularLocation>
</comment>
<reference evidence="3" key="1">
    <citation type="submission" date="2020-05" db="EMBL/GenBank/DDBJ databases">
        <authorList>
            <person name="Chiriac C."/>
            <person name="Salcher M."/>
            <person name="Ghai R."/>
            <person name="Kavagutti S V."/>
        </authorList>
    </citation>
    <scope>NUCLEOTIDE SEQUENCE</scope>
</reference>
<accession>A0A6J6EPH4</accession>
<protein>
    <submittedName>
        <fullName evidence="3">Unannotated protein</fullName>
    </submittedName>
</protein>
<proteinExistence type="inferred from homology"/>
<keyword evidence="2" id="KW-0975">Bacterial flagellum</keyword>
<name>A0A6J6EPH4_9ZZZZ</name>
<evidence type="ECO:0000256" key="1">
    <source>
        <dbReference type="ARBA" id="ARBA00004117"/>
    </source>
</evidence>
<dbReference type="InterPro" id="IPR001624">
    <property type="entry name" value="FliE"/>
</dbReference>
<organism evidence="3">
    <name type="scientific">freshwater metagenome</name>
    <dbReference type="NCBI Taxonomy" id="449393"/>
    <lineage>
        <taxon>unclassified sequences</taxon>
        <taxon>metagenomes</taxon>
        <taxon>ecological metagenomes</taxon>
    </lineage>
</organism>
<evidence type="ECO:0000256" key="2">
    <source>
        <dbReference type="ARBA" id="ARBA00023143"/>
    </source>
</evidence>
<dbReference type="GO" id="GO:0071973">
    <property type="term" value="P:bacterial-type flagellum-dependent cell motility"/>
    <property type="evidence" value="ECO:0007669"/>
    <property type="project" value="InterPro"/>
</dbReference>
<dbReference type="GO" id="GO:0005198">
    <property type="term" value="F:structural molecule activity"/>
    <property type="evidence" value="ECO:0007669"/>
    <property type="project" value="InterPro"/>
</dbReference>
<dbReference type="AlphaFoldDB" id="A0A6J6EPH4"/>
<dbReference type="HAMAP" id="MF_00724">
    <property type="entry name" value="FliE"/>
    <property type="match status" value="1"/>
</dbReference>
<dbReference type="PANTHER" id="PTHR34653">
    <property type="match status" value="1"/>
</dbReference>
<dbReference type="Pfam" id="PF02049">
    <property type="entry name" value="FliE"/>
    <property type="match status" value="1"/>
</dbReference>